<keyword evidence="1" id="KW-0472">Membrane</keyword>
<reference evidence="2 3" key="1">
    <citation type="submission" date="2016-11" db="EMBL/GenBank/DDBJ databases">
        <title>Whole genomes of Flavobacteriaceae.</title>
        <authorList>
            <person name="Stine C."/>
            <person name="Li C."/>
            <person name="Tadesse D."/>
        </authorList>
    </citation>
    <scope>NUCLEOTIDE SEQUENCE [LARGE SCALE GENOMIC DNA]</scope>
    <source>
        <strain evidence="2 3">DSM 21068</strain>
    </source>
</reference>
<keyword evidence="1" id="KW-1133">Transmembrane helix</keyword>
<keyword evidence="1" id="KW-0812">Transmembrane</keyword>
<dbReference type="EMBL" id="MUGO01000003">
    <property type="protein sequence ID" value="PQA96425.1"/>
    <property type="molecule type" value="Genomic_DNA"/>
</dbReference>
<dbReference type="AlphaFoldDB" id="A0A2S7KHD9"/>
<feature type="transmembrane region" description="Helical" evidence="1">
    <location>
        <begin position="51"/>
        <end position="72"/>
    </location>
</feature>
<evidence type="ECO:0000256" key="1">
    <source>
        <dbReference type="SAM" id="Phobius"/>
    </source>
</evidence>
<evidence type="ECO:0000313" key="2">
    <source>
        <dbReference type="EMBL" id="PQA96425.1"/>
    </source>
</evidence>
<comment type="caution">
    <text evidence="2">The sequence shown here is derived from an EMBL/GenBank/DDBJ whole genome shotgun (WGS) entry which is preliminary data.</text>
</comment>
<feature type="transmembrane region" description="Helical" evidence="1">
    <location>
        <begin position="21"/>
        <end position="39"/>
    </location>
</feature>
<organism evidence="2 3">
    <name type="scientific">Chryseobacterium piscicola</name>
    <dbReference type="NCBI Taxonomy" id="551459"/>
    <lineage>
        <taxon>Bacteria</taxon>
        <taxon>Pseudomonadati</taxon>
        <taxon>Bacteroidota</taxon>
        <taxon>Flavobacteriia</taxon>
        <taxon>Flavobacteriales</taxon>
        <taxon>Weeksellaceae</taxon>
        <taxon>Chryseobacterium group</taxon>
        <taxon>Chryseobacterium</taxon>
    </lineage>
</organism>
<keyword evidence="3" id="KW-1185">Reference proteome</keyword>
<accession>A0A2S7KHD9</accession>
<name>A0A2S7KHD9_9FLAO</name>
<feature type="transmembrane region" description="Helical" evidence="1">
    <location>
        <begin position="84"/>
        <end position="101"/>
    </location>
</feature>
<evidence type="ECO:0000313" key="3">
    <source>
        <dbReference type="Proteomes" id="UP000238314"/>
    </source>
</evidence>
<proteinExistence type="predicted"/>
<gene>
    <name evidence="2" type="ORF">B0A70_04730</name>
</gene>
<dbReference type="Proteomes" id="UP000238314">
    <property type="component" value="Unassembled WGS sequence"/>
</dbReference>
<protein>
    <submittedName>
        <fullName evidence="2">Uncharacterized protein</fullName>
    </submittedName>
</protein>
<sequence>MEENLHIIPQNSIKDKIMKSKLQFVIIFLGILSSCFGIWKMLKTETMILSPWFLVLLFLPILLFISFLLGYFLKIILKSEWNTLTFTSVFVIIICSIFYASQYRPTNKVVIPKNFSGEVKLFVSNEKGNDFKINNFGVGYIDKETFDKGFYPKIIKENNDITDQVKLYSKGSWVTTEKTDYSFEYLTFIIPPKKEHNKDVGELLKVNAIDITRLPKK</sequence>